<dbReference type="AlphaFoldDB" id="A0A414AWB6"/>
<evidence type="ECO:0000313" key="3">
    <source>
        <dbReference type="Proteomes" id="UP000283975"/>
    </source>
</evidence>
<accession>A0A414AWB6</accession>
<proteinExistence type="predicted"/>
<evidence type="ECO:0000313" key="2">
    <source>
        <dbReference type="EMBL" id="RHC56113.1"/>
    </source>
</evidence>
<feature type="transmembrane region" description="Helical" evidence="1">
    <location>
        <begin position="29"/>
        <end position="52"/>
    </location>
</feature>
<name>A0A414AWB6_9FIRM</name>
<sequence>MIFPSIQNLHPKIIIQKQPETRGIPCFRLLFYSCFLFLLFYLCWILSCPALLRPYFGLPGPYSILTLSLFLDVIPDHTIQIKTQDTKH</sequence>
<reference evidence="2 3" key="1">
    <citation type="submission" date="2018-08" db="EMBL/GenBank/DDBJ databases">
        <title>A genome reference for cultivated species of the human gut microbiota.</title>
        <authorList>
            <person name="Zou Y."/>
            <person name="Xue W."/>
            <person name="Luo G."/>
        </authorList>
    </citation>
    <scope>NUCLEOTIDE SEQUENCE [LARGE SCALE GENOMIC DNA]</scope>
    <source>
        <strain evidence="2 3">AM35-14</strain>
    </source>
</reference>
<keyword evidence="1" id="KW-0812">Transmembrane</keyword>
<dbReference type="EMBL" id="QSHZ01000010">
    <property type="protein sequence ID" value="RHC56113.1"/>
    <property type="molecule type" value="Genomic_DNA"/>
</dbReference>
<keyword evidence="1" id="KW-0472">Membrane</keyword>
<dbReference type="Proteomes" id="UP000283975">
    <property type="component" value="Unassembled WGS sequence"/>
</dbReference>
<gene>
    <name evidence="2" type="ORF">DW839_11235</name>
</gene>
<organism evidence="2 3">
    <name type="scientific">Enterocloster bolteae</name>
    <dbReference type="NCBI Taxonomy" id="208479"/>
    <lineage>
        <taxon>Bacteria</taxon>
        <taxon>Bacillati</taxon>
        <taxon>Bacillota</taxon>
        <taxon>Clostridia</taxon>
        <taxon>Lachnospirales</taxon>
        <taxon>Lachnospiraceae</taxon>
        <taxon>Enterocloster</taxon>
    </lineage>
</organism>
<keyword evidence="1" id="KW-1133">Transmembrane helix</keyword>
<comment type="caution">
    <text evidence="2">The sequence shown here is derived from an EMBL/GenBank/DDBJ whole genome shotgun (WGS) entry which is preliminary data.</text>
</comment>
<evidence type="ECO:0000256" key="1">
    <source>
        <dbReference type="SAM" id="Phobius"/>
    </source>
</evidence>
<protein>
    <submittedName>
        <fullName evidence="2">Uncharacterized protein</fullName>
    </submittedName>
</protein>